<proteinExistence type="predicted"/>
<name>A0AAU9NC34_9ASTR</name>
<dbReference type="Proteomes" id="UP001157418">
    <property type="component" value="Unassembled WGS sequence"/>
</dbReference>
<sequence>MGAVKKTSARMARKAGHAIHEINDSYQILQNFAPHEWKKKSLIGKRNRSTYVDSGVTATYTGDNIGVSETRKRMKKLMGKDPDWVDVFMKTRLTAESKTKYFNGDGEGLQYITTIAQQAYEAYRRGLVEKYGDDPTQQRTNDPELWAATQMQRQGGKGKGRIYGIGSSDLHFVISGAYSFGSTSSSAEQSQQE</sequence>
<reference evidence="1 2" key="1">
    <citation type="submission" date="2022-01" db="EMBL/GenBank/DDBJ databases">
        <authorList>
            <person name="Xiong W."/>
            <person name="Schranz E."/>
        </authorList>
    </citation>
    <scope>NUCLEOTIDE SEQUENCE [LARGE SCALE GENOMIC DNA]</scope>
</reference>
<feature type="non-terminal residue" evidence="1">
    <location>
        <position position="193"/>
    </location>
</feature>
<protein>
    <submittedName>
        <fullName evidence="1">Uncharacterized protein</fullName>
    </submittedName>
</protein>
<accession>A0AAU9NC34</accession>
<dbReference type="EMBL" id="CAKMRJ010003726">
    <property type="protein sequence ID" value="CAH1434599.1"/>
    <property type="molecule type" value="Genomic_DNA"/>
</dbReference>
<gene>
    <name evidence="1" type="ORF">LVIROSA_LOCUS21107</name>
</gene>
<organism evidence="1 2">
    <name type="scientific">Lactuca virosa</name>
    <dbReference type="NCBI Taxonomy" id="75947"/>
    <lineage>
        <taxon>Eukaryota</taxon>
        <taxon>Viridiplantae</taxon>
        <taxon>Streptophyta</taxon>
        <taxon>Embryophyta</taxon>
        <taxon>Tracheophyta</taxon>
        <taxon>Spermatophyta</taxon>
        <taxon>Magnoliopsida</taxon>
        <taxon>eudicotyledons</taxon>
        <taxon>Gunneridae</taxon>
        <taxon>Pentapetalae</taxon>
        <taxon>asterids</taxon>
        <taxon>campanulids</taxon>
        <taxon>Asterales</taxon>
        <taxon>Asteraceae</taxon>
        <taxon>Cichorioideae</taxon>
        <taxon>Cichorieae</taxon>
        <taxon>Lactucinae</taxon>
        <taxon>Lactuca</taxon>
    </lineage>
</organism>
<keyword evidence="2" id="KW-1185">Reference proteome</keyword>
<evidence type="ECO:0000313" key="1">
    <source>
        <dbReference type="EMBL" id="CAH1434599.1"/>
    </source>
</evidence>
<evidence type="ECO:0000313" key="2">
    <source>
        <dbReference type="Proteomes" id="UP001157418"/>
    </source>
</evidence>
<comment type="caution">
    <text evidence="1">The sequence shown here is derived from an EMBL/GenBank/DDBJ whole genome shotgun (WGS) entry which is preliminary data.</text>
</comment>
<dbReference type="AlphaFoldDB" id="A0AAU9NC34"/>